<dbReference type="EMBL" id="QLTW01000009">
    <property type="protein sequence ID" value="MBT9144485.1"/>
    <property type="molecule type" value="Genomic_DNA"/>
</dbReference>
<dbReference type="SUPFAM" id="SSF52980">
    <property type="entry name" value="Restriction endonuclease-like"/>
    <property type="match status" value="1"/>
</dbReference>
<comment type="caution">
    <text evidence="3">The sequence shown here is derived from an EMBL/GenBank/DDBJ whole genome shotgun (WGS) entry which is preliminary data.</text>
</comment>
<evidence type="ECO:0000313" key="3">
    <source>
        <dbReference type="EMBL" id="MBT9144485.1"/>
    </source>
</evidence>
<dbReference type="InterPro" id="IPR011856">
    <property type="entry name" value="tRNA_endonuc-like_dom_sf"/>
</dbReference>
<dbReference type="Pfam" id="PF02021">
    <property type="entry name" value="UPF0102"/>
    <property type="match status" value="1"/>
</dbReference>
<name>A0A9E2BF70_PSYF1</name>
<accession>A0A9E2BF70</accession>
<reference evidence="3 4" key="1">
    <citation type="journal article" date="2021" name="bioRxiv">
        <title>Unique metabolic strategies in Hadean analogues reveal hints for primordial physiology.</title>
        <authorList>
            <person name="Nobu M.K."/>
            <person name="Nakai R."/>
            <person name="Tamazawa S."/>
            <person name="Mori H."/>
            <person name="Toyoda A."/>
            <person name="Ijiri A."/>
            <person name="Suzuki S."/>
            <person name="Kurokawa K."/>
            <person name="Kamagata Y."/>
            <person name="Tamaki H."/>
        </authorList>
    </citation>
    <scope>NUCLEOTIDE SEQUENCE [LARGE SCALE GENOMIC DNA]</scope>
    <source>
        <strain evidence="3">BS525</strain>
    </source>
</reference>
<organism evidence="3 4">
    <name type="scientific">Psychracetigena formicireducens</name>
    <dbReference type="NCBI Taxonomy" id="2986056"/>
    <lineage>
        <taxon>Bacteria</taxon>
        <taxon>Bacillati</taxon>
        <taxon>Candidatus Lithacetigenota</taxon>
        <taxon>Candidatus Psychracetigena</taxon>
    </lineage>
</organism>
<dbReference type="AlphaFoldDB" id="A0A9E2BF70"/>
<comment type="similarity">
    <text evidence="1 2">Belongs to the UPF0102 family.</text>
</comment>
<dbReference type="PANTHER" id="PTHR34039">
    <property type="entry name" value="UPF0102 PROTEIN YRAN"/>
    <property type="match status" value="1"/>
</dbReference>
<gene>
    <name evidence="3" type="ORF">DDT42_00326</name>
</gene>
<protein>
    <recommendedName>
        <fullName evidence="2">UPF0102 protein DDT42_00326</fullName>
    </recommendedName>
</protein>
<dbReference type="Proteomes" id="UP000811545">
    <property type="component" value="Unassembled WGS sequence"/>
</dbReference>
<evidence type="ECO:0000256" key="1">
    <source>
        <dbReference type="ARBA" id="ARBA00006738"/>
    </source>
</evidence>
<evidence type="ECO:0000256" key="2">
    <source>
        <dbReference type="HAMAP-Rule" id="MF_00048"/>
    </source>
</evidence>
<dbReference type="GO" id="GO:0003676">
    <property type="term" value="F:nucleic acid binding"/>
    <property type="evidence" value="ECO:0007669"/>
    <property type="project" value="InterPro"/>
</dbReference>
<dbReference type="Gene3D" id="3.40.1350.10">
    <property type="match status" value="1"/>
</dbReference>
<evidence type="ECO:0000313" key="4">
    <source>
        <dbReference type="Proteomes" id="UP000811545"/>
    </source>
</evidence>
<dbReference type="InterPro" id="IPR011335">
    <property type="entry name" value="Restrct_endonuc-II-like"/>
</dbReference>
<sequence length="118" mass="13838">MKNQTLGKWGEDYTCNKLVSTGYKLIERNYQTPFGEIDLIFQKGTNLYFIEVKTLHSHLFGLPREKVGRNKIKHICKSILYFMGRFNSKELNLHIMVAEVINKENELHLELIPVEVLK</sequence>
<dbReference type="InterPro" id="IPR003509">
    <property type="entry name" value="UPF0102_YraN-like"/>
</dbReference>
<dbReference type="PANTHER" id="PTHR34039:SF1">
    <property type="entry name" value="UPF0102 PROTEIN YRAN"/>
    <property type="match status" value="1"/>
</dbReference>
<dbReference type="HAMAP" id="MF_00048">
    <property type="entry name" value="UPF0102"/>
    <property type="match status" value="1"/>
</dbReference>
<proteinExistence type="inferred from homology"/>